<dbReference type="InterPro" id="IPR023996">
    <property type="entry name" value="TonB-dep_OMP_SusC/RagA"/>
</dbReference>
<gene>
    <name evidence="14" type="ORF">SAMN05421788_101547</name>
</gene>
<evidence type="ECO:0000256" key="9">
    <source>
        <dbReference type="ARBA" id="ARBA00023237"/>
    </source>
</evidence>
<dbReference type="NCBIfam" id="TIGR04056">
    <property type="entry name" value="OMP_RagA_SusC"/>
    <property type="match status" value="1"/>
</dbReference>
<evidence type="ECO:0000256" key="1">
    <source>
        <dbReference type="ARBA" id="ARBA00004571"/>
    </source>
</evidence>
<keyword evidence="5" id="KW-0732">Signal</keyword>
<dbReference type="SUPFAM" id="SSF56935">
    <property type="entry name" value="Porins"/>
    <property type="match status" value="1"/>
</dbReference>
<dbReference type="PROSITE" id="PS52016">
    <property type="entry name" value="TONB_DEPENDENT_REC_3"/>
    <property type="match status" value="1"/>
</dbReference>
<feature type="domain" description="TonB-dependent receptor plug" evidence="13">
    <location>
        <begin position="211"/>
        <end position="318"/>
    </location>
</feature>
<keyword evidence="15" id="KW-1185">Reference proteome</keyword>
<keyword evidence="3 10" id="KW-1134">Transmembrane beta strand</keyword>
<evidence type="ECO:0000256" key="11">
    <source>
        <dbReference type="RuleBase" id="RU003357"/>
    </source>
</evidence>
<dbReference type="GO" id="GO:0044718">
    <property type="term" value="P:siderophore transmembrane transport"/>
    <property type="evidence" value="ECO:0007669"/>
    <property type="project" value="TreeGrafter"/>
</dbReference>
<evidence type="ECO:0000256" key="2">
    <source>
        <dbReference type="ARBA" id="ARBA00022448"/>
    </source>
</evidence>
<name>A0A173MN84_9BACT</name>
<dbReference type="InterPro" id="IPR039426">
    <property type="entry name" value="TonB-dep_rcpt-like"/>
</dbReference>
<evidence type="ECO:0000313" key="14">
    <source>
        <dbReference type="EMBL" id="SIS67306.1"/>
    </source>
</evidence>
<dbReference type="InterPro" id="IPR000531">
    <property type="entry name" value="Beta-barrel_TonB"/>
</dbReference>
<dbReference type="Gene3D" id="2.40.170.20">
    <property type="entry name" value="TonB-dependent receptor, beta-barrel domain"/>
    <property type="match status" value="1"/>
</dbReference>
<dbReference type="GO" id="GO:0015344">
    <property type="term" value="F:siderophore uptake transmembrane transporter activity"/>
    <property type="evidence" value="ECO:0007669"/>
    <property type="project" value="TreeGrafter"/>
</dbReference>
<dbReference type="InterPro" id="IPR037066">
    <property type="entry name" value="Plug_dom_sf"/>
</dbReference>
<accession>A0A173MN84</accession>
<dbReference type="Gene3D" id="2.170.130.10">
    <property type="entry name" value="TonB-dependent receptor, plug domain"/>
    <property type="match status" value="1"/>
</dbReference>
<evidence type="ECO:0000256" key="6">
    <source>
        <dbReference type="ARBA" id="ARBA00023077"/>
    </source>
</evidence>
<dbReference type="Gene3D" id="2.60.40.1120">
    <property type="entry name" value="Carboxypeptidase-like, regulatory domain"/>
    <property type="match status" value="1"/>
</dbReference>
<dbReference type="Pfam" id="PF00593">
    <property type="entry name" value="TonB_dep_Rec_b-barrel"/>
    <property type="match status" value="1"/>
</dbReference>
<keyword evidence="8" id="KW-0675">Receptor</keyword>
<comment type="subcellular location">
    <subcellularLocation>
        <location evidence="1 10">Cell outer membrane</location>
        <topology evidence="1 10">Multi-pass membrane protein</topology>
    </subcellularLocation>
</comment>
<evidence type="ECO:0000256" key="3">
    <source>
        <dbReference type="ARBA" id="ARBA00022452"/>
    </source>
</evidence>
<reference evidence="15" key="1">
    <citation type="submission" date="2017-01" db="EMBL/GenBank/DDBJ databases">
        <authorList>
            <person name="Varghese N."/>
            <person name="Submissions S."/>
        </authorList>
    </citation>
    <scope>NUCLEOTIDE SEQUENCE [LARGE SCALE GENOMIC DNA]</scope>
    <source>
        <strain evidence="15">DSM 21054</strain>
    </source>
</reference>
<keyword evidence="9 10" id="KW-0998">Cell outer membrane</keyword>
<comment type="similarity">
    <text evidence="10 11">Belongs to the TonB-dependent receptor family.</text>
</comment>
<keyword evidence="2 10" id="KW-0813">Transport</keyword>
<dbReference type="AlphaFoldDB" id="A0A173MN84"/>
<proteinExistence type="inferred from homology"/>
<dbReference type="EMBL" id="FTOR01000001">
    <property type="protein sequence ID" value="SIS67306.1"/>
    <property type="molecule type" value="Genomic_DNA"/>
</dbReference>
<dbReference type="InterPro" id="IPR012910">
    <property type="entry name" value="Plug_dom"/>
</dbReference>
<evidence type="ECO:0000259" key="12">
    <source>
        <dbReference type="Pfam" id="PF00593"/>
    </source>
</evidence>
<evidence type="ECO:0000256" key="10">
    <source>
        <dbReference type="PROSITE-ProRule" id="PRU01360"/>
    </source>
</evidence>
<evidence type="ECO:0000256" key="8">
    <source>
        <dbReference type="ARBA" id="ARBA00023170"/>
    </source>
</evidence>
<evidence type="ECO:0000256" key="7">
    <source>
        <dbReference type="ARBA" id="ARBA00023136"/>
    </source>
</evidence>
<dbReference type="Proteomes" id="UP000186917">
    <property type="component" value="Unassembled WGS sequence"/>
</dbReference>
<dbReference type="InterPro" id="IPR036942">
    <property type="entry name" value="Beta-barrel_TonB_sf"/>
</dbReference>
<keyword evidence="7 10" id="KW-0472">Membrane</keyword>
<evidence type="ECO:0000256" key="5">
    <source>
        <dbReference type="ARBA" id="ARBA00022729"/>
    </source>
</evidence>
<keyword evidence="4 10" id="KW-0812">Transmembrane</keyword>
<feature type="domain" description="TonB-dependent receptor-like beta-barrel" evidence="12">
    <location>
        <begin position="549"/>
        <end position="929"/>
    </location>
</feature>
<evidence type="ECO:0000259" key="13">
    <source>
        <dbReference type="Pfam" id="PF07715"/>
    </source>
</evidence>
<dbReference type="RefSeq" id="WP_076375411.1">
    <property type="nucleotide sequence ID" value="NZ_AP017422.1"/>
</dbReference>
<dbReference type="SUPFAM" id="SSF49464">
    <property type="entry name" value="Carboxypeptidase regulatory domain-like"/>
    <property type="match status" value="1"/>
</dbReference>
<dbReference type="InterPro" id="IPR008969">
    <property type="entry name" value="CarboxyPept-like_regulatory"/>
</dbReference>
<dbReference type="KEGG" id="fln:FLA_5150"/>
<organism evidence="14 15">
    <name type="scientific">Filimonas lacunae</name>
    <dbReference type="NCBI Taxonomy" id="477680"/>
    <lineage>
        <taxon>Bacteria</taxon>
        <taxon>Pseudomonadati</taxon>
        <taxon>Bacteroidota</taxon>
        <taxon>Chitinophagia</taxon>
        <taxon>Chitinophagales</taxon>
        <taxon>Chitinophagaceae</taxon>
        <taxon>Filimonas</taxon>
    </lineage>
</organism>
<sequence>MKPFTLLYLLLILTIVNLHPFPLLAQKVNPVVNAWFNNCQLTDAFNQLNKKYNLNISFSKTALAAYTTGYIHYPQIKLADLLKIWSSKLHLQCIVHDQLIIIQPAPRADTSNHVPKTYTFSGKVMNKEGEPLYGAVVTLLNEHKVSTTSEEGMYEITTTHPTNTATISYTGYATAIIYPATTRETVLQPATEQLPAVAIQSGIQKLPAELATGAYNVLTAEALERNNFPGNFLDRISSLTNAISITKNIPLGSIANEGAYSLRGRSTINSNPLPLLIVDNFPFQGNLSDINPNDIESITFLKDATATSIWGAFSSNGVITITTRNASVGKNALKVVSNTTLITKPDVYYTPTLSARSYIEMEQLLYKNNFYDVSPTSTTYLPPAVELLKKEQDHLISTAQLNQQLDSMAHNDIRNDIARYYTQTGFNQQLFISAQGGDDYFKHYYAMGLEKQQDNLTRNGSRQFTLTCKHTHYLLQKRLVLAANLFITRGAVSAINEGAPGLRPYFRLADANGNPLALTTPYRQSFMDTVGKGLLLPWSNKPLQDLRLNNVQTNSTHLRFNLSISYQWKALHINLLYQYTGAADTYLDWKNKQSSYVTTLVNQYSQINYAASTVYRPIPYGDIADKTTNPITAHNGRLLLNYKKHLLPNLNIISMAGADIYTQTNVFTTQRTYNYHTNSMAEQPDYYTSYPLLGKTLSSKIPYVYSEVRYRNNFISYYTNHILTFSNRYSISASIRRDATNLVGANTNNKGVPLWSTGGAWRIDQEPFFKTPAIKELKLRISYGKSGNVDNNVSALASATYSSATNRFKNRIGRITSPQNENLRWEKVSTFNLGIDFTIQNRLNGSIDAYWKKADDLISEGNVDPTLGLTSYVGNFGSMQSKGVDIAIHYTPVLRKSFRWNTSLLLSWNVDRVSKNKYNNPAINEFLGNTALNAPPGTPLYSIYALHYKGLDETGNPVILLNGTPSNNYIALLSSTNINNVKYYGPSRPTIWGSFINTLTFQKLSVSILLSLKAGYYFRRPSITYYTTSTGSNMGHPDFDNRWKKAGDEQNTMIPTFKYPIDINRDVIYTYSNTLVEKADHIRCENIKMSYQLPTCTLSLLCNNLGIIWKANTQGIDPDYIPNGLQRISPPAKTFTFNITLHL</sequence>
<dbReference type="STRING" id="477680.SAMN05421788_101547"/>
<keyword evidence="6 11" id="KW-0798">TonB box</keyword>
<evidence type="ECO:0000313" key="15">
    <source>
        <dbReference type="Proteomes" id="UP000186917"/>
    </source>
</evidence>
<protein>
    <submittedName>
        <fullName evidence="14">TonB-linked outer membrane protein, SusC/RagA family</fullName>
    </submittedName>
</protein>
<evidence type="ECO:0000256" key="4">
    <source>
        <dbReference type="ARBA" id="ARBA00022692"/>
    </source>
</evidence>
<dbReference type="PANTHER" id="PTHR30069">
    <property type="entry name" value="TONB-DEPENDENT OUTER MEMBRANE RECEPTOR"/>
    <property type="match status" value="1"/>
</dbReference>
<dbReference type="GO" id="GO:0009279">
    <property type="term" value="C:cell outer membrane"/>
    <property type="evidence" value="ECO:0007669"/>
    <property type="project" value="UniProtKB-SubCell"/>
</dbReference>
<dbReference type="Pfam" id="PF07715">
    <property type="entry name" value="Plug"/>
    <property type="match status" value="1"/>
</dbReference>
<dbReference type="PANTHER" id="PTHR30069:SF29">
    <property type="entry name" value="HEMOGLOBIN AND HEMOGLOBIN-HAPTOGLOBIN-BINDING PROTEIN 1-RELATED"/>
    <property type="match status" value="1"/>
</dbReference>
<dbReference type="OrthoDB" id="9768177at2"/>